<keyword evidence="7" id="KW-0029">Amino-acid transport</keyword>
<feature type="transmembrane region" description="Helical" evidence="10">
    <location>
        <begin position="142"/>
        <end position="169"/>
    </location>
</feature>
<dbReference type="Proteomes" id="UP000243904">
    <property type="component" value="Chromosome I"/>
</dbReference>
<comment type="function">
    <text evidence="1">Part of the binding-protein-dependent transport system for glutamine; probably responsible for the translocation of the substrate across the membrane.</text>
</comment>
<keyword evidence="13" id="KW-1185">Reference proteome</keyword>
<evidence type="ECO:0000256" key="9">
    <source>
        <dbReference type="ARBA" id="ARBA00023136"/>
    </source>
</evidence>
<keyword evidence="5" id="KW-1003">Cell membrane</keyword>
<evidence type="ECO:0000256" key="5">
    <source>
        <dbReference type="ARBA" id="ARBA00022475"/>
    </source>
</evidence>
<dbReference type="CDD" id="cd06261">
    <property type="entry name" value="TM_PBP2"/>
    <property type="match status" value="1"/>
</dbReference>
<evidence type="ECO:0000313" key="12">
    <source>
        <dbReference type="EMBL" id="SDT50462.1"/>
    </source>
</evidence>
<comment type="subcellular location">
    <subcellularLocation>
        <location evidence="2">Cell inner membrane</location>
        <topology evidence="2">Multi-pass membrane protein</topology>
    </subcellularLocation>
    <subcellularLocation>
        <location evidence="10">Cell membrane</location>
        <topology evidence="10">Multi-pass membrane protein</topology>
    </subcellularLocation>
</comment>
<evidence type="ECO:0000313" key="13">
    <source>
        <dbReference type="Proteomes" id="UP000243904"/>
    </source>
</evidence>
<accession>A0A1H2AX87</accession>
<reference evidence="13" key="1">
    <citation type="submission" date="2016-10" db="EMBL/GenBank/DDBJ databases">
        <authorList>
            <person name="Varghese N."/>
            <person name="Submissions S."/>
        </authorList>
    </citation>
    <scope>NUCLEOTIDE SEQUENCE [LARGE SCALE GENOMIC DNA]</scope>
    <source>
        <strain evidence="13">GAS369</strain>
    </source>
</reference>
<feature type="domain" description="ABC transmembrane type-1" evidence="11">
    <location>
        <begin position="20"/>
        <end position="208"/>
    </location>
</feature>
<evidence type="ECO:0000256" key="8">
    <source>
        <dbReference type="ARBA" id="ARBA00022989"/>
    </source>
</evidence>
<evidence type="ECO:0000256" key="10">
    <source>
        <dbReference type="RuleBase" id="RU363032"/>
    </source>
</evidence>
<keyword evidence="6 10" id="KW-0812">Transmembrane</keyword>
<evidence type="ECO:0000256" key="3">
    <source>
        <dbReference type="ARBA" id="ARBA00010072"/>
    </source>
</evidence>
<dbReference type="Pfam" id="PF00528">
    <property type="entry name" value="BPD_transp_1"/>
    <property type="match status" value="1"/>
</dbReference>
<feature type="transmembrane region" description="Helical" evidence="10">
    <location>
        <begin position="20"/>
        <end position="44"/>
    </location>
</feature>
<dbReference type="InterPro" id="IPR035906">
    <property type="entry name" value="MetI-like_sf"/>
</dbReference>
<dbReference type="NCBIfam" id="TIGR01726">
    <property type="entry name" value="HEQRo_perm_3TM"/>
    <property type="match status" value="1"/>
</dbReference>
<sequence length="225" mass="25122">MLENFNRYVLANLGALFDGLWVTIYVCFWAFLLAIVLGLVACFVRMRVPYVRVIAIAYIEFCRATPILVQLLWVNYVWPEIFGFPQTVTGAGIIALALQSSGYLAETFRSGFEGLPKGQSEAALAVGMNRWRIVSRIEMPQVALVIAPLVINQLAVVVKSSTLVSVIAISDLMYQGLKIVNQWYEPIEVLTTIALIYFILLFGISRAANYAYVHFQAKFGLANAR</sequence>
<dbReference type="EMBL" id="LT629750">
    <property type="protein sequence ID" value="SDT50462.1"/>
    <property type="molecule type" value="Genomic_DNA"/>
</dbReference>
<keyword evidence="9 10" id="KW-0472">Membrane</keyword>
<dbReference type="PANTHER" id="PTHR30614">
    <property type="entry name" value="MEMBRANE COMPONENT OF AMINO ACID ABC TRANSPORTER"/>
    <property type="match status" value="1"/>
</dbReference>
<dbReference type="InterPro" id="IPR000515">
    <property type="entry name" value="MetI-like"/>
</dbReference>
<feature type="transmembrane region" description="Helical" evidence="10">
    <location>
        <begin position="189"/>
        <end position="208"/>
    </location>
</feature>
<dbReference type="AlphaFoldDB" id="A0A1H2AX87"/>
<gene>
    <name evidence="12" type="ORF">SAMN05444158_6566</name>
</gene>
<protein>
    <submittedName>
        <fullName evidence="12">Polar amino acid transport system permease protein</fullName>
    </submittedName>
</protein>
<keyword evidence="8 10" id="KW-1133">Transmembrane helix</keyword>
<name>A0A1H2AX87_9BRAD</name>
<evidence type="ECO:0000256" key="7">
    <source>
        <dbReference type="ARBA" id="ARBA00022970"/>
    </source>
</evidence>
<dbReference type="RefSeq" id="WP_146690250.1">
    <property type="nucleotide sequence ID" value="NZ_LT629750.1"/>
</dbReference>
<dbReference type="GO" id="GO:0022857">
    <property type="term" value="F:transmembrane transporter activity"/>
    <property type="evidence" value="ECO:0007669"/>
    <property type="project" value="InterPro"/>
</dbReference>
<organism evidence="12 13">
    <name type="scientific">Bradyrhizobium canariense</name>
    <dbReference type="NCBI Taxonomy" id="255045"/>
    <lineage>
        <taxon>Bacteria</taxon>
        <taxon>Pseudomonadati</taxon>
        <taxon>Pseudomonadota</taxon>
        <taxon>Alphaproteobacteria</taxon>
        <taxon>Hyphomicrobiales</taxon>
        <taxon>Nitrobacteraceae</taxon>
        <taxon>Bradyrhizobium</taxon>
    </lineage>
</organism>
<dbReference type="InterPro" id="IPR010065">
    <property type="entry name" value="AA_ABC_transptr_permease_3TM"/>
</dbReference>
<evidence type="ECO:0000256" key="1">
    <source>
        <dbReference type="ARBA" id="ARBA00003159"/>
    </source>
</evidence>
<dbReference type="GO" id="GO:0043190">
    <property type="term" value="C:ATP-binding cassette (ABC) transporter complex"/>
    <property type="evidence" value="ECO:0007669"/>
    <property type="project" value="InterPro"/>
</dbReference>
<evidence type="ECO:0000256" key="6">
    <source>
        <dbReference type="ARBA" id="ARBA00022692"/>
    </source>
</evidence>
<dbReference type="PROSITE" id="PS50928">
    <property type="entry name" value="ABC_TM1"/>
    <property type="match status" value="1"/>
</dbReference>
<dbReference type="PANTHER" id="PTHR30614:SF20">
    <property type="entry name" value="GLUTAMINE TRANSPORT SYSTEM PERMEASE PROTEIN GLNP"/>
    <property type="match status" value="1"/>
</dbReference>
<dbReference type="SUPFAM" id="SSF161098">
    <property type="entry name" value="MetI-like"/>
    <property type="match status" value="1"/>
</dbReference>
<dbReference type="GO" id="GO:0006865">
    <property type="term" value="P:amino acid transport"/>
    <property type="evidence" value="ECO:0007669"/>
    <property type="project" value="UniProtKB-KW"/>
</dbReference>
<evidence type="ECO:0000259" key="11">
    <source>
        <dbReference type="PROSITE" id="PS50928"/>
    </source>
</evidence>
<evidence type="ECO:0000256" key="4">
    <source>
        <dbReference type="ARBA" id="ARBA00022448"/>
    </source>
</evidence>
<proteinExistence type="inferred from homology"/>
<evidence type="ECO:0000256" key="2">
    <source>
        <dbReference type="ARBA" id="ARBA00004429"/>
    </source>
</evidence>
<dbReference type="InterPro" id="IPR043429">
    <property type="entry name" value="ArtM/GltK/GlnP/TcyL/YhdX-like"/>
</dbReference>
<dbReference type="Gene3D" id="1.10.3720.10">
    <property type="entry name" value="MetI-like"/>
    <property type="match status" value="1"/>
</dbReference>
<keyword evidence="4 10" id="KW-0813">Transport</keyword>
<comment type="similarity">
    <text evidence="3">Belongs to the binding-protein-dependent transport system permease family. HisMQ subfamily.</text>
</comment>